<keyword evidence="6 8" id="KW-0067">ATP-binding</keyword>
<dbReference type="Gene3D" id="3.40.50.620">
    <property type="entry name" value="HUPs"/>
    <property type="match status" value="1"/>
</dbReference>
<feature type="binding site" evidence="8">
    <location>
        <position position="59"/>
    </location>
    <ligand>
        <name>(R)-pantoate</name>
        <dbReference type="ChEBI" id="CHEBI:15980"/>
    </ligand>
</feature>
<dbReference type="GO" id="GO:0015940">
    <property type="term" value="P:pantothenate biosynthetic process"/>
    <property type="evidence" value="ECO:0007669"/>
    <property type="project" value="UniProtKB-UniRule"/>
</dbReference>
<keyword evidence="4 8" id="KW-0566">Pantothenate biosynthesis</keyword>
<comment type="catalytic activity">
    <reaction evidence="7 8">
        <text>(R)-pantoate + beta-alanine + ATP = (R)-pantothenate + AMP + diphosphate + H(+)</text>
        <dbReference type="Rhea" id="RHEA:10912"/>
        <dbReference type="ChEBI" id="CHEBI:15378"/>
        <dbReference type="ChEBI" id="CHEBI:15980"/>
        <dbReference type="ChEBI" id="CHEBI:29032"/>
        <dbReference type="ChEBI" id="CHEBI:30616"/>
        <dbReference type="ChEBI" id="CHEBI:33019"/>
        <dbReference type="ChEBI" id="CHEBI:57966"/>
        <dbReference type="ChEBI" id="CHEBI:456215"/>
        <dbReference type="EC" id="6.3.2.1"/>
    </reaction>
</comment>
<dbReference type="EC" id="6.3.2.1" evidence="8"/>
<dbReference type="CDD" id="cd00560">
    <property type="entry name" value="PanC"/>
    <property type="match status" value="1"/>
</dbReference>
<dbReference type="InterPro" id="IPR004821">
    <property type="entry name" value="Cyt_trans-like"/>
</dbReference>
<dbReference type="UniPathway" id="UPA00028">
    <property type="reaction ID" value="UER00005"/>
</dbReference>
<dbReference type="Proteomes" id="UP000182744">
    <property type="component" value="Unassembled WGS sequence"/>
</dbReference>
<evidence type="ECO:0000256" key="6">
    <source>
        <dbReference type="ARBA" id="ARBA00022840"/>
    </source>
</evidence>
<dbReference type="InterPro" id="IPR003721">
    <property type="entry name" value="Pantoate_ligase"/>
</dbReference>
<keyword evidence="8" id="KW-0963">Cytoplasm</keyword>
<dbReference type="GO" id="GO:0005524">
    <property type="term" value="F:ATP binding"/>
    <property type="evidence" value="ECO:0007669"/>
    <property type="project" value="UniProtKB-KW"/>
</dbReference>
<dbReference type="SUPFAM" id="SSF52374">
    <property type="entry name" value="Nucleotidylyl transferase"/>
    <property type="match status" value="1"/>
</dbReference>
<feature type="binding site" evidence="8">
    <location>
        <begin position="28"/>
        <end position="35"/>
    </location>
    <ligand>
        <name>ATP</name>
        <dbReference type="ChEBI" id="CHEBI:30616"/>
    </ligand>
</feature>
<dbReference type="PANTHER" id="PTHR21299:SF1">
    <property type="entry name" value="PANTOATE--BETA-ALANINE LIGASE"/>
    <property type="match status" value="1"/>
</dbReference>
<comment type="similarity">
    <text evidence="2 8">Belongs to the pantothenate synthetase family.</text>
</comment>
<dbReference type="NCBIfam" id="TIGR00018">
    <property type="entry name" value="panC"/>
    <property type="match status" value="1"/>
</dbReference>
<evidence type="ECO:0000256" key="8">
    <source>
        <dbReference type="HAMAP-Rule" id="MF_00158"/>
    </source>
</evidence>
<evidence type="ECO:0000313" key="9">
    <source>
        <dbReference type="EMBL" id="MDY5152929.1"/>
    </source>
</evidence>
<evidence type="ECO:0000313" key="10">
    <source>
        <dbReference type="EMBL" id="SDE35882.1"/>
    </source>
</evidence>
<dbReference type="Proteomes" id="UP001273799">
    <property type="component" value="Unassembled WGS sequence"/>
</dbReference>
<feature type="binding site" evidence="8">
    <location>
        <position position="59"/>
    </location>
    <ligand>
        <name>beta-alanine</name>
        <dbReference type="ChEBI" id="CHEBI:57966"/>
    </ligand>
</feature>
<reference evidence="11" key="2">
    <citation type="submission" date="2016-10" db="EMBL/GenBank/DDBJ databases">
        <authorList>
            <person name="Varghese N."/>
        </authorList>
    </citation>
    <scope>NUCLEOTIDE SEQUENCE [LARGE SCALE GENOMIC DNA]</scope>
    <source>
        <strain evidence="11">DSM 20639</strain>
    </source>
</reference>
<organism evidence="10 11">
    <name type="scientific">Actinobaculum suis</name>
    <dbReference type="NCBI Taxonomy" id="1657"/>
    <lineage>
        <taxon>Bacteria</taxon>
        <taxon>Bacillati</taxon>
        <taxon>Actinomycetota</taxon>
        <taxon>Actinomycetes</taxon>
        <taxon>Actinomycetales</taxon>
        <taxon>Actinomycetaceae</taxon>
        <taxon>Actinobaculum</taxon>
    </lineage>
</organism>
<evidence type="ECO:0000256" key="5">
    <source>
        <dbReference type="ARBA" id="ARBA00022741"/>
    </source>
</evidence>
<comment type="subcellular location">
    <subcellularLocation>
        <location evidence="8">Cytoplasm</location>
    </subcellularLocation>
</comment>
<comment type="subunit">
    <text evidence="8">Homodimer.</text>
</comment>
<feature type="binding site" evidence="8">
    <location>
        <begin position="196"/>
        <end position="199"/>
    </location>
    <ligand>
        <name>ATP</name>
        <dbReference type="ChEBI" id="CHEBI:30616"/>
    </ligand>
</feature>
<reference evidence="10" key="1">
    <citation type="submission" date="2016-10" db="EMBL/GenBank/DDBJ databases">
        <authorList>
            <person name="de Groot N.N."/>
        </authorList>
    </citation>
    <scope>NUCLEOTIDE SEQUENCE [LARGE SCALE GENOMIC DNA]</scope>
    <source>
        <strain evidence="10">DSM 20639</strain>
    </source>
</reference>
<dbReference type="InterPro" id="IPR042176">
    <property type="entry name" value="Pantoate_ligase_C"/>
</dbReference>
<dbReference type="RefSeq" id="WP_074662452.1">
    <property type="nucleotide sequence ID" value="NZ_FNAU01000007.1"/>
</dbReference>
<reference evidence="9" key="3">
    <citation type="submission" date="2023-10" db="EMBL/GenBank/DDBJ databases">
        <title>Whole Genome based description of the genera Actinobaculum and Actinotignum reveals a complex phylogenetic relationship within the species included in the genus Actinotignum.</title>
        <authorList>
            <person name="Jensen C.S."/>
            <person name="Dargis R."/>
            <person name="Kemp M."/>
            <person name="Christensen J.J."/>
        </authorList>
    </citation>
    <scope>NUCLEOTIDE SEQUENCE</scope>
    <source>
        <strain evidence="9">Actinobaculum_suis_CCUG19206T</strain>
    </source>
</reference>
<evidence type="ECO:0000256" key="4">
    <source>
        <dbReference type="ARBA" id="ARBA00022655"/>
    </source>
</evidence>
<dbReference type="InterPro" id="IPR014729">
    <property type="entry name" value="Rossmann-like_a/b/a_fold"/>
</dbReference>
<dbReference type="PANTHER" id="PTHR21299">
    <property type="entry name" value="CYTIDYLATE KINASE/PANTOATE-BETA-ALANINE LIGASE"/>
    <property type="match status" value="1"/>
</dbReference>
<feature type="binding site" evidence="8">
    <location>
        <begin position="159"/>
        <end position="162"/>
    </location>
    <ligand>
        <name>ATP</name>
        <dbReference type="ChEBI" id="CHEBI:30616"/>
    </ligand>
</feature>
<feature type="active site" description="Proton donor" evidence="8">
    <location>
        <position position="35"/>
    </location>
</feature>
<dbReference type="NCBIfam" id="TIGR00125">
    <property type="entry name" value="cyt_tran_rel"/>
    <property type="match status" value="1"/>
</dbReference>
<evidence type="ECO:0000256" key="1">
    <source>
        <dbReference type="ARBA" id="ARBA00004990"/>
    </source>
</evidence>
<dbReference type="HAMAP" id="MF_00158">
    <property type="entry name" value="PanC"/>
    <property type="match status" value="1"/>
</dbReference>
<keyword evidence="11" id="KW-1185">Reference proteome</keyword>
<sequence length="306" mass="32413">MVEVIRTKAQLRAVRAELTGSVGLVMTMGALHEGHLALVKAALAQTDNVIVSIYVNPLQFAPTEDFASYPRDLEADCALLDTLAAPASAPAGAEKTGVVRAVFAPSDAEMYPRQPLVRIDPGPVATRFEGTTRPTHFAGVLQVVHKVFSLVEPDIAFFGQKDAQQLALVRTMVADLDMPLQIHAVPIVREASGLARSSRNTYLSAAEKTHALALFQALQAGSKAAAAGASPEQTLAATRAVLSNAPGVRIDYAELVDPETFQPLTAPEDSVPTPTALPARGLLILAAYVGPTRLIDNMEVTFHAHA</sequence>
<dbReference type="Gene3D" id="3.30.1300.10">
    <property type="entry name" value="Pantoate-beta-alanine ligase, C-terminal domain"/>
    <property type="match status" value="1"/>
</dbReference>
<name>A0A1G7C924_9ACTO</name>
<dbReference type="GO" id="GO:0004592">
    <property type="term" value="F:pantoate-beta-alanine ligase activity"/>
    <property type="evidence" value="ECO:0007669"/>
    <property type="project" value="UniProtKB-UniRule"/>
</dbReference>
<keyword evidence="3 8" id="KW-0436">Ligase</keyword>
<dbReference type="EMBL" id="FNAU01000007">
    <property type="protein sequence ID" value="SDE35882.1"/>
    <property type="molecule type" value="Genomic_DNA"/>
</dbReference>
<protein>
    <recommendedName>
        <fullName evidence="8">Pantothenate synthetase</fullName>
        <shortName evidence="8">PS</shortName>
        <ecNumber evidence="8">6.3.2.1</ecNumber>
    </recommendedName>
    <alternativeName>
        <fullName evidence="8">Pantoate--beta-alanine ligase</fullName>
    </alternativeName>
    <alternativeName>
        <fullName evidence="8">Pantoate-activating enzyme</fullName>
    </alternativeName>
</protein>
<evidence type="ECO:0000256" key="7">
    <source>
        <dbReference type="ARBA" id="ARBA00048258"/>
    </source>
</evidence>
<evidence type="ECO:0000313" key="11">
    <source>
        <dbReference type="Proteomes" id="UP000182744"/>
    </source>
</evidence>
<keyword evidence="5 8" id="KW-0547">Nucleotide-binding</keyword>
<dbReference type="EMBL" id="JAWNFU010000001">
    <property type="protein sequence ID" value="MDY5152929.1"/>
    <property type="molecule type" value="Genomic_DNA"/>
</dbReference>
<gene>
    <name evidence="8 9" type="primary">panC</name>
    <name evidence="9" type="ORF">R6G71_02530</name>
    <name evidence="10" type="ORF">SAMN05421878_10720</name>
</gene>
<evidence type="ECO:0000256" key="2">
    <source>
        <dbReference type="ARBA" id="ARBA00009256"/>
    </source>
</evidence>
<feature type="binding site" evidence="8">
    <location>
        <position position="188"/>
    </location>
    <ligand>
        <name>ATP</name>
        <dbReference type="ChEBI" id="CHEBI:30616"/>
    </ligand>
</feature>
<feature type="binding site" evidence="8">
    <location>
        <position position="165"/>
    </location>
    <ligand>
        <name>(R)-pantoate</name>
        <dbReference type="ChEBI" id="CHEBI:15980"/>
    </ligand>
</feature>
<comment type="function">
    <text evidence="8">Catalyzes the condensation of pantoate with beta-alanine in an ATP-dependent reaction via a pantoyl-adenylate intermediate.</text>
</comment>
<proteinExistence type="inferred from homology"/>
<dbReference type="Pfam" id="PF02569">
    <property type="entry name" value="Pantoate_ligase"/>
    <property type="match status" value="1"/>
</dbReference>
<dbReference type="AlphaFoldDB" id="A0A1G7C924"/>
<dbReference type="GO" id="GO:0005829">
    <property type="term" value="C:cytosol"/>
    <property type="evidence" value="ECO:0007669"/>
    <property type="project" value="TreeGrafter"/>
</dbReference>
<accession>A0A1G7C924</accession>
<comment type="pathway">
    <text evidence="1 8">Cofactor biosynthesis; (R)-pantothenate biosynthesis; (R)-pantothenate from (R)-pantoate and beta-alanine: step 1/1.</text>
</comment>
<evidence type="ECO:0000256" key="3">
    <source>
        <dbReference type="ARBA" id="ARBA00022598"/>
    </source>
</evidence>
<comment type="miscellaneous">
    <text evidence="8">The reaction proceeds by a bi uni uni bi ping pong mechanism.</text>
</comment>